<keyword evidence="6" id="KW-0238">DNA-binding</keyword>
<accession>A0A1C6VDI9</accession>
<dbReference type="EMBL" id="FMIB01000002">
    <property type="protein sequence ID" value="SCL64217.1"/>
    <property type="molecule type" value="Genomic_DNA"/>
</dbReference>
<dbReference type="PROSITE" id="PS00552">
    <property type="entry name" value="HTH_MERR_1"/>
    <property type="match status" value="1"/>
</dbReference>
<dbReference type="InterPro" id="IPR010211">
    <property type="entry name" value="Redox-sen_tscrpt-act_SoxR"/>
</dbReference>
<dbReference type="PANTHER" id="PTHR30204:SF0">
    <property type="entry name" value="REDOX-SENSITIVE TRANSCRIPTIONAL ACTIVATOR SOXR"/>
    <property type="match status" value="1"/>
</dbReference>
<keyword evidence="1" id="KW-0001">2Fe-2S</keyword>
<dbReference type="AlphaFoldDB" id="A0A1C6VDI9"/>
<keyword evidence="7" id="KW-0804">Transcription</keyword>
<evidence type="ECO:0000256" key="7">
    <source>
        <dbReference type="ARBA" id="ARBA00023163"/>
    </source>
</evidence>
<evidence type="ECO:0000256" key="2">
    <source>
        <dbReference type="ARBA" id="ARBA00022723"/>
    </source>
</evidence>
<keyword evidence="3" id="KW-0408">Iron</keyword>
<keyword evidence="10" id="KW-1185">Reference proteome</keyword>
<evidence type="ECO:0000313" key="10">
    <source>
        <dbReference type="Proteomes" id="UP000198605"/>
    </source>
</evidence>
<evidence type="ECO:0000256" key="1">
    <source>
        <dbReference type="ARBA" id="ARBA00022714"/>
    </source>
</evidence>
<evidence type="ECO:0000259" key="8">
    <source>
        <dbReference type="PROSITE" id="PS50937"/>
    </source>
</evidence>
<keyword evidence="2" id="KW-0479">Metal-binding</keyword>
<dbReference type="Pfam" id="PF00376">
    <property type="entry name" value="MerR"/>
    <property type="match status" value="1"/>
</dbReference>
<dbReference type="NCBIfam" id="TIGR01950">
    <property type="entry name" value="SoxR"/>
    <property type="match status" value="1"/>
</dbReference>
<gene>
    <name evidence="9" type="ORF">GA0070603_3747</name>
</gene>
<dbReference type="InterPro" id="IPR047057">
    <property type="entry name" value="MerR_fam"/>
</dbReference>
<evidence type="ECO:0000256" key="6">
    <source>
        <dbReference type="ARBA" id="ARBA00023125"/>
    </source>
</evidence>
<dbReference type="InterPro" id="IPR015358">
    <property type="entry name" value="Tscrpt_reg_MerR_DNA-bd"/>
</dbReference>
<sequence>MKQDTSFDWHEPGLTIGQVAQRSGVSASAIRFYEAQGLISSDRTAGNQRRYHGDVMCRLAMIEACQRVGLTLAEVGRALAALPPGQAPTTEDWNALAERLRGEAQSRIDRLSQVLRELAPPAPPAR</sequence>
<dbReference type="RefSeq" id="WP_208862910.1">
    <property type="nucleotide sequence ID" value="NZ_FMIB01000002.1"/>
</dbReference>
<dbReference type="GO" id="GO:0006979">
    <property type="term" value="P:response to oxidative stress"/>
    <property type="evidence" value="ECO:0007669"/>
    <property type="project" value="InterPro"/>
</dbReference>
<evidence type="ECO:0000256" key="5">
    <source>
        <dbReference type="ARBA" id="ARBA00023015"/>
    </source>
</evidence>
<protein>
    <submittedName>
        <fullName evidence="9">Redox-sensitive transcriptional activator SoxR</fullName>
    </submittedName>
</protein>
<dbReference type="InterPro" id="IPR009061">
    <property type="entry name" value="DNA-bd_dom_put_sf"/>
</dbReference>
<evidence type="ECO:0000313" key="9">
    <source>
        <dbReference type="EMBL" id="SCL64217.1"/>
    </source>
</evidence>
<organism evidence="9 10">
    <name type="scientific">Micromonospora chersina</name>
    <dbReference type="NCBI Taxonomy" id="47854"/>
    <lineage>
        <taxon>Bacteria</taxon>
        <taxon>Bacillati</taxon>
        <taxon>Actinomycetota</taxon>
        <taxon>Actinomycetes</taxon>
        <taxon>Micromonosporales</taxon>
        <taxon>Micromonosporaceae</taxon>
        <taxon>Micromonospora</taxon>
    </lineage>
</organism>
<dbReference type="Proteomes" id="UP000198605">
    <property type="component" value="Unassembled WGS sequence"/>
</dbReference>
<dbReference type="PROSITE" id="PS50937">
    <property type="entry name" value="HTH_MERR_2"/>
    <property type="match status" value="1"/>
</dbReference>
<proteinExistence type="predicted"/>
<dbReference type="GO" id="GO:0051537">
    <property type="term" value="F:2 iron, 2 sulfur cluster binding"/>
    <property type="evidence" value="ECO:0007669"/>
    <property type="project" value="UniProtKB-KW"/>
</dbReference>
<dbReference type="GO" id="GO:0003677">
    <property type="term" value="F:DNA binding"/>
    <property type="evidence" value="ECO:0007669"/>
    <property type="project" value="UniProtKB-KW"/>
</dbReference>
<dbReference type="Gene3D" id="1.10.1660.10">
    <property type="match status" value="1"/>
</dbReference>
<evidence type="ECO:0000256" key="3">
    <source>
        <dbReference type="ARBA" id="ARBA00023004"/>
    </source>
</evidence>
<reference evidence="10" key="1">
    <citation type="submission" date="2016-06" db="EMBL/GenBank/DDBJ databases">
        <authorList>
            <person name="Varghese N."/>
            <person name="Submissions Spin"/>
        </authorList>
    </citation>
    <scope>NUCLEOTIDE SEQUENCE [LARGE SCALE GENOMIC DNA]</scope>
    <source>
        <strain evidence="10">DSM 44151</strain>
    </source>
</reference>
<keyword evidence="4" id="KW-0411">Iron-sulfur</keyword>
<dbReference type="Pfam" id="PF09278">
    <property type="entry name" value="MerR-DNA-bind"/>
    <property type="match status" value="1"/>
</dbReference>
<dbReference type="InterPro" id="IPR000551">
    <property type="entry name" value="MerR-type_HTH_dom"/>
</dbReference>
<dbReference type="PRINTS" id="PR00040">
    <property type="entry name" value="HTHMERR"/>
</dbReference>
<dbReference type="PANTHER" id="PTHR30204">
    <property type="entry name" value="REDOX-CYCLING DRUG-SENSING TRANSCRIPTIONAL ACTIVATOR SOXR"/>
    <property type="match status" value="1"/>
</dbReference>
<dbReference type="GeneID" id="43280383"/>
<keyword evidence="5" id="KW-0805">Transcription regulation</keyword>
<dbReference type="SUPFAM" id="SSF46955">
    <property type="entry name" value="Putative DNA-binding domain"/>
    <property type="match status" value="1"/>
</dbReference>
<dbReference type="GO" id="GO:0003700">
    <property type="term" value="F:DNA-binding transcription factor activity"/>
    <property type="evidence" value="ECO:0007669"/>
    <property type="project" value="InterPro"/>
</dbReference>
<feature type="domain" description="HTH merR-type" evidence="8">
    <location>
        <begin position="13"/>
        <end position="81"/>
    </location>
</feature>
<dbReference type="SMART" id="SM00422">
    <property type="entry name" value="HTH_MERR"/>
    <property type="match status" value="1"/>
</dbReference>
<name>A0A1C6VDI9_9ACTN</name>
<dbReference type="STRING" id="47854.GA0070603_3747"/>
<dbReference type="GO" id="GO:0046872">
    <property type="term" value="F:metal ion binding"/>
    <property type="evidence" value="ECO:0007669"/>
    <property type="project" value="UniProtKB-KW"/>
</dbReference>
<evidence type="ECO:0000256" key="4">
    <source>
        <dbReference type="ARBA" id="ARBA00023014"/>
    </source>
</evidence>